<keyword evidence="5" id="KW-1185">Reference proteome</keyword>
<dbReference type="InterPro" id="IPR018187">
    <property type="entry name" value="Asp/Glu_racemase_AS_1"/>
</dbReference>
<dbReference type="GO" id="GO:0047689">
    <property type="term" value="F:aspartate racemase activity"/>
    <property type="evidence" value="ECO:0007669"/>
    <property type="project" value="UniProtKB-EC"/>
</dbReference>
<evidence type="ECO:0000313" key="6">
    <source>
        <dbReference type="Proteomes" id="UP000254618"/>
    </source>
</evidence>
<proteinExistence type="inferred from homology"/>
<accession>A0A378QVK6</accession>
<dbReference type="AlphaFoldDB" id="A0A378QVK6"/>
<dbReference type="EMBL" id="UGQF01000001">
    <property type="protein sequence ID" value="STZ04420.1"/>
    <property type="molecule type" value="Genomic_DNA"/>
</dbReference>
<evidence type="ECO:0000313" key="3">
    <source>
        <dbReference type="EMBL" id="OPH39484.1"/>
    </source>
</evidence>
<reference evidence="4 6" key="2">
    <citation type="submission" date="2018-06" db="EMBL/GenBank/DDBJ databases">
        <authorList>
            <consortium name="Pathogen Informatics"/>
            <person name="Doyle S."/>
        </authorList>
    </citation>
    <scope>NUCLEOTIDE SEQUENCE [LARGE SCALE GENOMIC DNA]</scope>
    <source>
        <strain evidence="4 6">NCTC11012</strain>
    </source>
</reference>
<reference evidence="3 5" key="1">
    <citation type="submission" date="2017-03" db="EMBL/GenBank/DDBJ databases">
        <title>Draft genome sequence of Moraxella equi CCUG 4950T type strain.</title>
        <authorList>
            <person name="Salva-Serra F."/>
            <person name="Engstrom-Jakobsson H."/>
            <person name="Thorell K."/>
            <person name="Jaen-Luchoro D."/>
            <person name="Gonzales-Siles L."/>
            <person name="Karlsson R."/>
            <person name="Yazdan S."/>
            <person name="Boulund F."/>
            <person name="Johnning A."/>
            <person name="Engstrand L."/>
            <person name="Kristiansson E."/>
            <person name="Moore E."/>
        </authorList>
    </citation>
    <scope>NUCLEOTIDE SEQUENCE [LARGE SCALE GENOMIC DNA]</scope>
    <source>
        <strain evidence="3 5">CCUG 4950</strain>
    </source>
</reference>
<evidence type="ECO:0000256" key="2">
    <source>
        <dbReference type="ARBA" id="ARBA00023235"/>
    </source>
</evidence>
<comment type="similarity">
    <text evidence="1">Belongs to the aspartate/glutamate racemases family.</text>
</comment>
<dbReference type="PANTHER" id="PTHR21198">
    <property type="entry name" value="GLUTAMATE RACEMASE"/>
    <property type="match status" value="1"/>
</dbReference>
<dbReference type="PROSITE" id="PS00923">
    <property type="entry name" value="ASP_GLU_RACEMASE_1"/>
    <property type="match status" value="1"/>
</dbReference>
<keyword evidence="2 4" id="KW-0413">Isomerase</keyword>
<dbReference type="RefSeq" id="WP_079324746.1">
    <property type="nucleotide sequence ID" value="NZ_MXAP01000038.1"/>
</dbReference>
<dbReference type="InterPro" id="IPR015942">
    <property type="entry name" value="Asp/Glu/hydantoin_racemase"/>
</dbReference>
<dbReference type="Gene3D" id="3.40.50.1860">
    <property type="match status" value="2"/>
</dbReference>
<dbReference type="EC" id="5.1.1.13" evidence="4"/>
<dbReference type="PANTHER" id="PTHR21198:SF7">
    <property type="entry name" value="ASPARTATE-GLUTAMATE RACEMASE FAMILY"/>
    <property type="match status" value="1"/>
</dbReference>
<organism evidence="4 6">
    <name type="scientific">Moraxella equi</name>
    <dbReference type="NCBI Taxonomy" id="60442"/>
    <lineage>
        <taxon>Bacteria</taxon>
        <taxon>Pseudomonadati</taxon>
        <taxon>Pseudomonadota</taxon>
        <taxon>Gammaproteobacteria</taxon>
        <taxon>Moraxellales</taxon>
        <taxon>Moraxellaceae</taxon>
        <taxon>Moraxella</taxon>
    </lineage>
</organism>
<dbReference type="SUPFAM" id="SSF53681">
    <property type="entry name" value="Aspartate/glutamate racemase"/>
    <property type="match status" value="2"/>
</dbReference>
<dbReference type="Proteomes" id="UP000190777">
    <property type="component" value="Unassembled WGS sequence"/>
</dbReference>
<gene>
    <name evidence="3" type="ORF">B5J93_03810</name>
    <name evidence="4" type="ORF">NCTC11012_02700</name>
</gene>
<dbReference type="Pfam" id="PF01177">
    <property type="entry name" value="Asp_Glu_race"/>
    <property type="match status" value="1"/>
</dbReference>
<dbReference type="InterPro" id="IPR001920">
    <property type="entry name" value="Asp/Glu_race"/>
</dbReference>
<evidence type="ECO:0000313" key="5">
    <source>
        <dbReference type="Proteomes" id="UP000190777"/>
    </source>
</evidence>
<dbReference type="NCBIfam" id="TIGR00035">
    <property type="entry name" value="asp_race"/>
    <property type="match status" value="1"/>
</dbReference>
<dbReference type="Proteomes" id="UP000254618">
    <property type="component" value="Unassembled WGS sequence"/>
</dbReference>
<protein>
    <submittedName>
        <fullName evidence="4">Aspartate racemase</fullName>
        <ecNumber evidence="4">5.1.1.13</ecNumber>
    </submittedName>
</protein>
<evidence type="ECO:0000313" key="4">
    <source>
        <dbReference type="EMBL" id="STZ04420.1"/>
    </source>
</evidence>
<dbReference type="PROSITE" id="PS00924">
    <property type="entry name" value="ASP_GLU_RACEMASE_2"/>
    <property type="match status" value="1"/>
</dbReference>
<dbReference type="InterPro" id="IPR033134">
    <property type="entry name" value="Asp/Glu_racemase_AS_2"/>
</dbReference>
<dbReference type="InterPro" id="IPR004380">
    <property type="entry name" value="Asp_race"/>
</dbReference>
<evidence type="ECO:0000256" key="1">
    <source>
        <dbReference type="ARBA" id="ARBA00007847"/>
    </source>
</evidence>
<dbReference type="EMBL" id="MXAP01000038">
    <property type="protein sequence ID" value="OPH39484.1"/>
    <property type="molecule type" value="Genomic_DNA"/>
</dbReference>
<name>A0A378QVK6_9GAMM</name>
<sequence length="244" mass="26619">MLTNSLITPPSKIIGILGGMGPMAGVDMLAKFIARTNEYGKATCDQDHIPVLLSSIPDVPDRSEFLLKNGQDPYPHLLSYAKNLQNAGATCLVIACNTAHYWFDRLQADLPNLTMLSMIDTTVQSAAANGKNNIGILATNATLATGLYKDKIRGAGLHYLEPNHDDQQAVMESIYLYKAGQVDKAITLMTTQKDKLISQGADIIIMGCTEVPLILADDQRTHPQHYIDATQALVDEAIAWCYQN</sequence>